<name>A0A1J1I0U4_9DIPT</name>
<protein>
    <submittedName>
        <fullName evidence="1">CLUMA_CG007346, isoform A</fullName>
    </submittedName>
</protein>
<sequence>MKISGERTPKKKKKREMRSQKEIFIFIHDLENIFAGITSLVRHWTIFSSKRTEVACAEMTYGNMEISMNKKKFS</sequence>
<evidence type="ECO:0000313" key="2">
    <source>
        <dbReference type="Proteomes" id="UP000183832"/>
    </source>
</evidence>
<reference evidence="1 2" key="1">
    <citation type="submission" date="2015-04" db="EMBL/GenBank/DDBJ databases">
        <authorList>
            <person name="Syromyatnikov M.Y."/>
            <person name="Popov V.N."/>
        </authorList>
    </citation>
    <scope>NUCLEOTIDE SEQUENCE [LARGE SCALE GENOMIC DNA]</scope>
</reference>
<gene>
    <name evidence="1" type="ORF">CLUMA_CG007346</name>
</gene>
<proteinExistence type="predicted"/>
<dbReference type="EMBL" id="CVRI01000038">
    <property type="protein sequence ID" value="CRK93819.1"/>
    <property type="molecule type" value="Genomic_DNA"/>
</dbReference>
<accession>A0A1J1I0U4</accession>
<dbReference type="Proteomes" id="UP000183832">
    <property type="component" value="Unassembled WGS sequence"/>
</dbReference>
<dbReference type="AlphaFoldDB" id="A0A1J1I0U4"/>
<organism evidence="1 2">
    <name type="scientific">Clunio marinus</name>
    <dbReference type="NCBI Taxonomy" id="568069"/>
    <lineage>
        <taxon>Eukaryota</taxon>
        <taxon>Metazoa</taxon>
        <taxon>Ecdysozoa</taxon>
        <taxon>Arthropoda</taxon>
        <taxon>Hexapoda</taxon>
        <taxon>Insecta</taxon>
        <taxon>Pterygota</taxon>
        <taxon>Neoptera</taxon>
        <taxon>Endopterygota</taxon>
        <taxon>Diptera</taxon>
        <taxon>Nematocera</taxon>
        <taxon>Chironomoidea</taxon>
        <taxon>Chironomidae</taxon>
        <taxon>Clunio</taxon>
    </lineage>
</organism>
<keyword evidence="2" id="KW-1185">Reference proteome</keyword>
<evidence type="ECO:0000313" key="1">
    <source>
        <dbReference type="EMBL" id="CRK93819.1"/>
    </source>
</evidence>